<comment type="similarity">
    <text evidence="1">Belongs to the SCO1/2 family.</text>
</comment>
<proteinExistence type="inferred from homology"/>
<dbReference type="PANTHER" id="PTHR12151">
    <property type="entry name" value="ELECTRON TRANSPORT PROTIN SCO1/SENC FAMILY MEMBER"/>
    <property type="match status" value="1"/>
</dbReference>
<dbReference type="Pfam" id="PF02630">
    <property type="entry name" value="SCO1-SenC"/>
    <property type="match status" value="1"/>
</dbReference>
<dbReference type="InParanoid" id="B9THV3"/>
<feature type="binding site" evidence="3">
    <location>
        <position position="301"/>
    </location>
    <ligand>
        <name>Cu cation</name>
        <dbReference type="ChEBI" id="CHEBI:23378"/>
    </ligand>
</feature>
<dbReference type="EC" id="3.4.21.43" evidence="6"/>
<dbReference type="InterPro" id="IPR003782">
    <property type="entry name" value="SCO1/SenC"/>
</dbReference>
<dbReference type="Gene3D" id="3.40.30.10">
    <property type="entry name" value="Glutaredoxin"/>
    <property type="match status" value="1"/>
</dbReference>
<organism evidence="6 7">
    <name type="scientific">Ricinus communis</name>
    <name type="common">Castor bean</name>
    <dbReference type="NCBI Taxonomy" id="3988"/>
    <lineage>
        <taxon>Eukaryota</taxon>
        <taxon>Viridiplantae</taxon>
        <taxon>Streptophyta</taxon>
        <taxon>Embryophyta</taxon>
        <taxon>Tracheophyta</taxon>
        <taxon>Spermatophyta</taxon>
        <taxon>Magnoliopsida</taxon>
        <taxon>eudicotyledons</taxon>
        <taxon>Gunneridae</taxon>
        <taxon>Pentapetalae</taxon>
        <taxon>rosids</taxon>
        <taxon>fabids</taxon>
        <taxon>Malpighiales</taxon>
        <taxon>Euphorbiaceae</taxon>
        <taxon>Acalyphoideae</taxon>
        <taxon>Acalypheae</taxon>
        <taxon>Ricinus</taxon>
    </lineage>
</organism>
<dbReference type="CDD" id="cd02968">
    <property type="entry name" value="SCO"/>
    <property type="match status" value="1"/>
</dbReference>
<evidence type="ECO:0000256" key="4">
    <source>
        <dbReference type="PIRSR" id="PIRSR603782-2"/>
    </source>
</evidence>
<dbReference type="InterPro" id="IPR013766">
    <property type="entry name" value="Thioredoxin_domain"/>
</dbReference>
<keyword evidence="7" id="KW-1185">Reference proteome</keyword>
<dbReference type="AlphaFoldDB" id="B9THV3"/>
<feature type="domain" description="Thioredoxin" evidence="5">
    <location>
        <begin position="176"/>
        <end position="336"/>
    </location>
</feature>
<feature type="binding site" evidence="3">
    <location>
        <position position="218"/>
    </location>
    <ligand>
        <name>Cu cation</name>
        <dbReference type="ChEBI" id="CHEBI:23378"/>
    </ligand>
</feature>
<evidence type="ECO:0000256" key="3">
    <source>
        <dbReference type="PIRSR" id="PIRSR603782-1"/>
    </source>
</evidence>
<dbReference type="Proteomes" id="UP000008311">
    <property type="component" value="Unassembled WGS sequence"/>
</dbReference>
<dbReference type="Gene3D" id="3.40.190.10">
    <property type="entry name" value="Periplasmic binding protein-like II"/>
    <property type="match status" value="1"/>
</dbReference>
<evidence type="ECO:0000256" key="1">
    <source>
        <dbReference type="ARBA" id="ARBA00010996"/>
    </source>
</evidence>
<dbReference type="PROSITE" id="PS51352">
    <property type="entry name" value="THIOREDOXIN_2"/>
    <property type="match status" value="1"/>
</dbReference>
<dbReference type="GO" id="GO:0046872">
    <property type="term" value="F:metal ion binding"/>
    <property type="evidence" value="ECO:0007669"/>
    <property type="project" value="UniProtKB-KW"/>
</dbReference>
<feature type="binding site" evidence="3">
    <location>
        <position position="214"/>
    </location>
    <ligand>
        <name>Cu cation</name>
        <dbReference type="ChEBI" id="CHEBI:23378"/>
    </ligand>
</feature>
<name>B9THV3_RICCO</name>
<evidence type="ECO:0000313" key="6">
    <source>
        <dbReference type="EMBL" id="EEF24561.1"/>
    </source>
</evidence>
<dbReference type="PANTHER" id="PTHR12151:SF25">
    <property type="entry name" value="LINALOOL DEHYDRATASE_ISOMERASE DOMAIN-CONTAINING PROTEIN"/>
    <property type="match status" value="1"/>
</dbReference>
<feature type="disulfide bond" description="Redox-active" evidence="4">
    <location>
        <begin position="214"/>
        <end position="218"/>
    </location>
</feature>
<dbReference type="InterPro" id="IPR036249">
    <property type="entry name" value="Thioredoxin-like_sf"/>
</dbReference>
<reference evidence="7" key="1">
    <citation type="journal article" date="2010" name="Nat. Biotechnol.">
        <title>Draft genome sequence of the oilseed species Ricinus communis.</title>
        <authorList>
            <person name="Chan A.P."/>
            <person name="Crabtree J."/>
            <person name="Zhao Q."/>
            <person name="Lorenzi H."/>
            <person name="Orvis J."/>
            <person name="Puiu D."/>
            <person name="Melake-Berhan A."/>
            <person name="Jones K.M."/>
            <person name="Redman J."/>
            <person name="Chen G."/>
            <person name="Cahoon E.B."/>
            <person name="Gedil M."/>
            <person name="Stanke M."/>
            <person name="Haas B.J."/>
            <person name="Wortman J.R."/>
            <person name="Fraser-Liggett C.M."/>
            <person name="Ravel J."/>
            <person name="Rabinowicz P.D."/>
        </authorList>
    </citation>
    <scope>NUCLEOTIDE SEQUENCE [LARGE SCALE GENOMIC DNA]</scope>
    <source>
        <strain evidence="7">cv. Hale</strain>
    </source>
</reference>
<dbReference type="STRING" id="3988.B9THV3"/>
<keyword evidence="3" id="KW-0479">Metal-binding</keyword>
<dbReference type="EMBL" id="EQ981905">
    <property type="protein sequence ID" value="EEF24561.1"/>
    <property type="molecule type" value="Genomic_DNA"/>
</dbReference>
<keyword evidence="4" id="KW-1015">Disulfide bond</keyword>
<gene>
    <name evidence="6" type="ORF">RCOM_1828800</name>
</gene>
<dbReference type="SUPFAM" id="SSF53850">
    <property type="entry name" value="Periplasmic binding protein-like II"/>
    <property type="match status" value="1"/>
</dbReference>
<protein>
    <submittedName>
        <fullName evidence="6">Sco1/senc, putative</fullName>
        <ecNumber evidence="6">3.4.21.43</ecNumber>
    </submittedName>
</protein>
<keyword evidence="2 3" id="KW-0186">Copper</keyword>
<dbReference type="SUPFAM" id="SSF52833">
    <property type="entry name" value="Thioredoxin-like"/>
    <property type="match status" value="1"/>
</dbReference>
<keyword evidence="6" id="KW-0378">Hydrolase</keyword>
<evidence type="ECO:0000256" key="2">
    <source>
        <dbReference type="ARBA" id="ARBA00023008"/>
    </source>
</evidence>
<evidence type="ECO:0000259" key="5">
    <source>
        <dbReference type="PROSITE" id="PS51352"/>
    </source>
</evidence>
<sequence length="337" mass="36812">MLAQEGMAIKDVELVEMPPPDMPAALYAKAIDAYCTGEPFGAAAQMAGYATPLRMTRNEWPNYICCVLTVREDLIASNRQAVQDLVNYVQAAGHWMDAEPAHRDKAIAIAATKKYFNQDPKILKFVMTNPSDRVTYGDLRIIPQEFDELMQMSLDAGTLKKPVQFNHADALKSGEFSPPRMAPDFTLQGSTGKPLTLSDYRGKVVALGFGFTSCPAVCPTTLAELAAVRTKLGAQGKDFQVVYVTVDPERDTADRMRPYLTAFDPTFVGATGPAAQLAEVRKAYGVTAVRTGSGANYGFNHSSFVYLVDRSGKLRALSPYGRAVDDVVHDVRVLLNQ</sequence>
<dbReference type="eggNOG" id="KOG2792">
    <property type="taxonomic scope" value="Eukaryota"/>
</dbReference>
<evidence type="ECO:0000313" key="7">
    <source>
        <dbReference type="Proteomes" id="UP000008311"/>
    </source>
</evidence>
<dbReference type="GO" id="GO:0004252">
    <property type="term" value="F:serine-type endopeptidase activity"/>
    <property type="evidence" value="ECO:0007669"/>
    <property type="project" value="UniProtKB-EC"/>
</dbReference>
<dbReference type="Pfam" id="PF13379">
    <property type="entry name" value="NMT1_2"/>
    <property type="match status" value="1"/>
</dbReference>
<accession>B9THV3</accession>